<comment type="similarity">
    <text evidence="2">Belongs to the major facilitator superfamily. Proton-dependent oligopeptide transporter (POT/PTR) (TC 2.A.17) family.</text>
</comment>
<protein>
    <recommendedName>
        <fullName evidence="10">NPF family transporter</fullName>
    </recommendedName>
</protein>
<evidence type="ECO:0000256" key="6">
    <source>
        <dbReference type="ARBA" id="ARBA00023136"/>
    </source>
</evidence>
<feature type="transmembrane region" description="Helical" evidence="7">
    <location>
        <begin position="405"/>
        <end position="425"/>
    </location>
</feature>
<comment type="subcellular location">
    <subcellularLocation>
        <location evidence="1">Membrane</location>
        <topology evidence="1">Multi-pass membrane protein</topology>
    </subcellularLocation>
</comment>
<dbReference type="PROSITE" id="PS01022">
    <property type="entry name" value="PTR2_1"/>
    <property type="match status" value="1"/>
</dbReference>
<dbReference type="Proteomes" id="UP001415857">
    <property type="component" value="Unassembled WGS sequence"/>
</dbReference>
<feature type="transmembrane region" description="Helical" evidence="7">
    <location>
        <begin position="488"/>
        <end position="512"/>
    </location>
</feature>
<sequence>MDNSSVAPVMIDNDEHQAKLSATHQKSSKGGWKSAIFIIFVEVGERFAYYGVSANLIMYLTNVLGQPIATAAKNVNVWVGVSSVFPLFGGFVADSYLGRFKTILISSVIYLIGLILLTLSVSVVPLRHRRAVFFTALYILAVGEGGHKPCVQTFAADQFDDDTPEEKKAKSSFFNWWYLGIVFGAASAVLVVIYVQEYVGWAVGFAMPTAAVAVALVVFLIGTFSYRREGPVGSPLTRVAQVFVAAAKKWRVSVARDVWNVCWDDARGGTHEEGGATVRTLARTNQFRFLDKAMIIDDIDASSKTRNYWRLCSVNQVEEVKLLIRLLPIWFSCMIFAIVIAQLSTFFTKQGSTMVRSIGSHFHIPPATLHVSTGLVILITVPIYDRILVPIARNITGLPSGITMLQRMGIGMFLSILTMVVAALVEAHRVSIAKAHGLINSPKATVPMGVWWLLPQYMLSGVSDVFTIIGMQELFYDQMPEKMRSMGAAAYVSTIGGGSFLSSIVITIVQAISSRYGSKWLGDNLNSAHLDYFYWVLAGLSTINLVFYIWAAKGFVYKKVEGDNPLEDKELSLQG</sequence>
<dbReference type="GO" id="GO:0016020">
    <property type="term" value="C:membrane"/>
    <property type="evidence" value="ECO:0007669"/>
    <property type="project" value="UniProtKB-SubCell"/>
</dbReference>
<feature type="transmembrane region" description="Helical" evidence="7">
    <location>
        <begin position="457"/>
        <end position="476"/>
    </location>
</feature>
<feature type="transmembrane region" description="Helical" evidence="7">
    <location>
        <begin position="532"/>
        <end position="551"/>
    </location>
</feature>
<name>A0AAP0RRJ3_LIQFO</name>
<gene>
    <name evidence="8" type="ORF">L1049_011356</name>
</gene>
<dbReference type="AlphaFoldDB" id="A0AAP0RRJ3"/>
<dbReference type="GO" id="GO:0071916">
    <property type="term" value="F:dipeptide transmembrane transporter activity"/>
    <property type="evidence" value="ECO:0007669"/>
    <property type="project" value="InterPro"/>
</dbReference>
<evidence type="ECO:0000256" key="4">
    <source>
        <dbReference type="ARBA" id="ARBA00022692"/>
    </source>
</evidence>
<accession>A0AAP0RRJ3</accession>
<evidence type="ECO:0000256" key="5">
    <source>
        <dbReference type="ARBA" id="ARBA00022989"/>
    </source>
</evidence>
<keyword evidence="5 7" id="KW-1133">Transmembrane helix</keyword>
<feature type="transmembrane region" description="Helical" evidence="7">
    <location>
        <begin position="77"/>
        <end position="97"/>
    </location>
</feature>
<dbReference type="InterPro" id="IPR018456">
    <property type="entry name" value="PTR2_symporter_CS"/>
</dbReference>
<feature type="transmembrane region" description="Helical" evidence="7">
    <location>
        <begin position="47"/>
        <end position="65"/>
    </location>
</feature>
<dbReference type="InterPro" id="IPR000109">
    <property type="entry name" value="POT_fam"/>
</dbReference>
<comment type="caution">
    <text evidence="8">The sequence shown here is derived from an EMBL/GenBank/DDBJ whole genome shotgun (WGS) entry which is preliminary data.</text>
</comment>
<dbReference type="GO" id="GO:0042937">
    <property type="term" value="F:tripeptide transmembrane transporter activity"/>
    <property type="evidence" value="ECO:0007669"/>
    <property type="project" value="InterPro"/>
</dbReference>
<dbReference type="InterPro" id="IPR036259">
    <property type="entry name" value="MFS_trans_sf"/>
</dbReference>
<evidence type="ECO:0000256" key="7">
    <source>
        <dbReference type="SAM" id="Phobius"/>
    </source>
</evidence>
<dbReference type="Gene3D" id="1.20.1250.20">
    <property type="entry name" value="MFS general substrate transporter like domains"/>
    <property type="match status" value="1"/>
</dbReference>
<proteinExistence type="inferred from homology"/>
<evidence type="ECO:0000256" key="1">
    <source>
        <dbReference type="ARBA" id="ARBA00004141"/>
    </source>
</evidence>
<dbReference type="CDD" id="cd17417">
    <property type="entry name" value="MFS_NPF5"/>
    <property type="match status" value="1"/>
</dbReference>
<dbReference type="Pfam" id="PF00854">
    <property type="entry name" value="PTR2"/>
    <property type="match status" value="1"/>
</dbReference>
<dbReference type="EMBL" id="JBBPBK010000006">
    <property type="protein sequence ID" value="KAK9283125.1"/>
    <property type="molecule type" value="Genomic_DNA"/>
</dbReference>
<evidence type="ECO:0000256" key="3">
    <source>
        <dbReference type="ARBA" id="ARBA00022553"/>
    </source>
</evidence>
<keyword evidence="6 7" id="KW-0472">Membrane</keyword>
<feature type="transmembrane region" description="Helical" evidence="7">
    <location>
        <begin position="103"/>
        <end position="124"/>
    </location>
</feature>
<evidence type="ECO:0000256" key="2">
    <source>
        <dbReference type="ARBA" id="ARBA00005982"/>
    </source>
</evidence>
<feature type="transmembrane region" description="Helical" evidence="7">
    <location>
        <begin position="201"/>
        <end position="221"/>
    </location>
</feature>
<reference evidence="8 9" key="1">
    <citation type="journal article" date="2024" name="Plant J.">
        <title>Genome sequences and population genomics reveal climatic adaptation and genomic divergence between two closely related sweetgum species.</title>
        <authorList>
            <person name="Xu W.Q."/>
            <person name="Ren C.Q."/>
            <person name="Zhang X.Y."/>
            <person name="Comes H.P."/>
            <person name="Liu X.H."/>
            <person name="Li Y.G."/>
            <person name="Kettle C.J."/>
            <person name="Jalonen R."/>
            <person name="Gaisberger H."/>
            <person name="Ma Y.Z."/>
            <person name="Qiu Y.X."/>
        </authorList>
    </citation>
    <scope>NUCLEOTIDE SEQUENCE [LARGE SCALE GENOMIC DNA]</scope>
    <source>
        <strain evidence="8">Hangzhou</strain>
    </source>
</reference>
<keyword evidence="3" id="KW-0597">Phosphoprotein</keyword>
<dbReference type="InterPro" id="IPR044739">
    <property type="entry name" value="NRT1/PTR"/>
</dbReference>
<feature type="transmembrane region" description="Helical" evidence="7">
    <location>
        <begin position="176"/>
        <end position="195"/>
    </location>
</feature>
<organism evidence="8 9">
    <name type="scientific">Liquidambar formosana</name>
    <name type="common">Formosan gum</name>
    <dbReference type="NCBI Taxonomy" id="63359"/>
    <lineage>
        <taxon>Eukaryota</taxon>
        <taxon>Viridiplantae</taxon>
        <taxon>Streptophyta</taxon>
        <taxon>Embryophyta</taxon>
        <taxon>Tracheophyta</taxon>
        <taxon>Spermatophyta</taxon>
        <taxon>Magnoliopsida</taxon>
        <taxon>eudicotyledons</taxon>
        <taxon>Gunneridae</taxon>
        <taxon>Pentapetalae</taxon>
        <taxon>Saxifragales</taxon>
        <taxon>Altingiaceae</taxon>
        <taxon>Liquidambar</taxon>
    </lineage>
</organism>
<keyword evidence="9" id="KW-1185">Reference proteome</keyword>
<dbReference type="SUPFAM" id="SSF103473">
    <property type="entry name" value="MFS general substrate transporter"/>
    <property type="match status" value="1"/>
</dbReference>
<evidence type="ECO:0008006" key="10">
    <source>
        <dbReference type="Google" id="ProtNLM"/>
    </source>
</evidence>
<keyword evidence="4 7" id="KW-0812">Transmembrane</keyword>
<feature type="transmembrane region" description="Helical" evidence="7">
    <location>
        <begin position="367"/>
        <end position="384"/>
    </location>
</feature>
<dbReference type="PANTHER" id="PTHR11654">
    <property type="entry name" value="OLIGOPEPTIDE TRANSPORTER-RELATED"/>
    <property type="match status" value="1"/>
</dbReference>
<evidence type="ECO:0000313" key="9">
    <source>
        <dbReference type="Proteomes" id="UP001415857"/>
    </source>
</evidence>
<feature type="transmembrane region" description="Helical" evidence="7">
    <location>
        <begin position="326"/>
        <end position="347"/>
    </location>
</feature>
<evidence type="ECO:0000313" key="8">
    <source>
        <dbReference type="EMBL" id="KAK9283125.1"/>
    </source>
</evidence>